<protein>
    <submittedName>
        <fullName evidence="2">Uncharacterized protein</fullName>
    </submittedName>
</protein>
<accession>A0AA86SJA5</accession>
<dbReference type="Proteomes" id="UP001189624">
    <property type="component" value="Chromosome 6"/>
</dbReference>
<evidence type="ECO:0000313" key="2">
    <source>
        <dbReference type="EMBL" id="CAJ1961804.1"/>
    </source>
</evidence>
<keyword evidence="1" id="KW-1133">Transmembrane helix</keyword>
<evidence type="ECO:0000313" key="3">
    <source>
        <dbReference type="Proteomes" id="UP001189624"/>
    </source>
</evidence>
<dbReference type="Gramene" id="rna-AYBTSS11_LOCUS18913">
    <property type="protein sequence ID" value="CAJ1961804.1"/>
    <property type="gene ID" value="gene-AYBTSS11_LOCUS18913"/>
</dbReference>
<feature type="transmembrane region" description="Helical" evidence="1">
    <location>
        <begin position="12"/>
        <end position="32"/>
    </location>
</feature>
<dbReference type="AlphaFoldDB" id="A0AA86SJA5"/>
<dbReference type="EMBL" id="OY731403">
    <property type="protein sequence ID" value="CAJ1961804.1"/>
    <property type="molecule type" value="Genomic_DNA"/>
</dbReference>
<gene>
    <name evidence="2" type="ORF">AYBTSS11_LOCUS18913</name>
</gene>
<keyword evidence="1" id="KW-0812">Transmembrane</keyword>
<reference evidence="2" key="1">
    <citation type="submission" date="2023-10" db="EMBL/GenBank/DDBJ databases">
        <authorList>
            <person name="Domelevo Entfellner J.-B."/>
        </authorList>
    </citation>
    <scope>NUCLEOTIDE SEQUENCE</scope>
</reference>
<keyword evidence="1" id="KW-0472">Membrane</keyword>
<sequence length="88" mass="10360">MWQYIKVKKKRFIEFGVYFSLSLSAILPFYYLHYYTPPTHPLSLSLSRVHSRVKLWEKGRQRQSLLQRNEWISLILSSAALSAIMAAV</sequence>
<evidence type="ECO:0000256" key="1">
    <source>
        <dbReference type="SAM" id="Phobius"/>
    </source>
</evidence>
<name>A0AA86SJA5_9FABA</name>
<proteinExistence type="predicted"/>
<keyword evidence="3" id="KW-1185">Reference proteome</keyword>
<organism evidence="2 3">
    <name type="scientific">Sphenostylis stenocarpa</name>
    <dbReference type="NCBI Taxonomy" id="92480"/>
    <lineage>
        <taxon>Eukaryota</taxon>
        <taxon>Viridiplantae</taxon>
        <taxon>Streptophyta</taxon>
        <taxon>Embryophyta</taxon>
        <taxon>Tracheophyta</taxon>
        <taxon>Spermatophyta</taxon>
        <taxon>Magnoliopsida</taxon>
        <taxon>eudicotyledons</taxon>
        <taxon>Gunneridae</taxon>
        <taxon>Pentapetalae</taxon>
        <taxon>rosids</taxon>
        <taxon>fabids</taxon>
        <taxon>Fabales</taxon>
        <taxon>Fabaceae</taxon>
        <taxon>Papilionoideae</taxon>
        <taxon>50 kb inversion clade</taxon>
        <taxon>NPAAA clade</taxon>
        <taxon>indigoferoid/millettioid clade</taxon>
        <taxon>Phaseoleae</taxon>
        <taxon>Sphenostylis</taxon>
    </lineage>
</organism>